<keyword evidence="3" id="KW-1185">Reference proteome</keyword>
<sequence>MSFQPEPFWYSQGCIFTSDVLKSSWLHHGSIITHDGKCLTIPWAAGEFEFFCRLVVYGRFDLRARDLAQQIYWHKLYDNFRENKEAVHESSEGALWFQKVVIDNANNNEGTNTTGDAAEVPTFADIDADDLIDVKYEPTTFTVVRSGDQEGSVFEAGNSYTVIQLEAFTAETTPEKSPTAAKIDVALLESEYVELGSSTLDSGKGTSKMSGVKPSKNREKRFAKKAAKAAALPALRDQSKMFKLSKLKRT</sequence>
<feature type="compositionally biased region" description="Polar residues" evidence="1">
    <location>
        <begin position="199"/>
        <end position="209"/>
    </location>
</feature>
<dbReference type="Proteomes" id="UP000244309">
    <property type="component" value="Unassembled WGS sequence"/>
</dbReference>
<organism evidence="2 3">
    <name type="scientific">Candidozyma haemuli</name>
    <dbReference type="NCBI Taxonomy" id="45357"/>
    <lineage>
        <taxon>Eukaryota</taxon>
        <taxon>Fungi</taxon>
        <taxon>Dikarya</taxon>
        <taxon>Ascomycota</taxon>
        <taxon>Saccharomycotina</taxon>
        <taxon>Pichiomycetes</taxon>
        <taxon>Metschnikowiaceae</taxon>
        <taxon>Candidozyma</taxon>
    </lineage>
</organism>
<comment type="caution">
    <text evidence="2">The sequence shown here is derived from an EMBL/GenBank/DDBJ whole genome shotgun (WGS) entry which is preliminary data.</text>
</comment>
<protein>
    <submittedName>
        <fullName evidence="2">Uncharacterized protein</fullName>
    </submittedName>
</protein>
<dbReference type="AlphaFoldDB" id="A0A2V1ATT5"/>
<gene>
    <name evidence="2" type="ORF">CXQ85_004439</name>
</gene>
<dbReference type="VEuPathDB" id="FungiDB:CXQ85_004439"/>
<dbReference type="RefSeq" id="XP_025341866.1">
    <property type="nucleotide sequence ID" value="XM_025488058.1"/>
</dbReference>
<dbReference type="EMBL" id="PKFO01000004">
    <property type="protein sequence ID" value="PVH20926.1"/>
    <property type="molecule type" value="Genomic_DNA"/>
</dbReference>
<reference evidence="2 3" key="1">
    <citation type="submission" date="2017-12" db="EMBL/GenBank/DDBJ databases">
        <title>Genome Sequence of a Multidrug-Resistant Candida haemulonii Isolate from a Patient with Chronic Leg Ulcers in Israel.</title>
        <authorList>
            <person name="Chow N.A."/>
            <person name="Gade L."/>
            <person name="Batra D."/>
            <person name="Rowe L.A."/>
            <person name="Ben-Ami R."/>
            <person name="Loparev V.N."/>
            <person name="Litvintseva A.P."/>
        </authorList>
    </citation>
    <scope>NUCLEOTIDE SEQUENCE [LARGE SCALE GENOMIC DNA]</scope>
    <source>
        <strain evidence="2 3">B11899</strain>
    </source>
</reference>
<evidence type="ECO:0000313" key="2">
    <source>
        <dbReference type="EMBL" id="PVH20926.1"/>
    </source>
</evidence>
<proteinExistence type="predicted"/>
<feature type="region of interest" description="Disordered" evidence="1">
    <location>
        <begin position="199"/>
        <end position="220"/>
    </location>
</feature>
<name>A0A2V1ATT5_9ASCO</name>
<evidence type="ECO:0000256" key="1">
    <source>
        <dbReference type="SAM" id="MobiDB-lite"/>
    </source>
</evidence>
<evidence type="ECO:0000313" key="3">
    <source>
        <dbReference type="Proteomes" id="UP000244309"/>
    </source>
</evidence>
<accession>A0A2V1ATT5</accession>
<dbReference type="GeneID" id="37009769"/>